<organism evidence="1 2">
    <name type="scientific">Bacillus bingmayongensis</name>
    <dbReference type="NCBI Taxonomy" id="1150157"/>
    <lineage>
        <taxon>Bacteria</taxon>
        <taxon>Bacillati</taxon>
        <taxon>Bacillota</taxon>
        <taxon>Bacilli</taxon>
        <taxon>Bacillales</taxon>
        <taxon>Bacillaceae</taxon>
        <taxon>Bacillus</taxon>
    </lineage>
</organism>
<protein>
    <submittedName>
        <fullName evidence="1">Uncharacterized protein</fullName>
    </submittedName>
</protein>
<evidence type="ECO:0000313" key="2">
    <source>
        <dbReference type="Proteomes" id="UP001291930"/>
    </source>
</evidence>
<proteinExistence type="predicted"/>
<dbReference type="RefSeq" id="WP_207996376.1">
    <property type="nucleotide sequence ID" value="NZ_JAXOVW010000066.1"/>
</dbReference>
<comment type="caution">
    <text evidence="1">The sequence shown here is derived from an EMBL/GenBank/DDBJ whole genome shotgun (WGS) entry which is preliminary data.</text>
</comment>
<dbReference type="EMBL" id="JAXOVW010000066">
    <property type="protein sequence ID" value="MDZ5609486.1"/>
    <property type="molecule type" value="Genomic_DNA"/>
</dbReference>
<evidence type="ECO:0000313" key="1">
    <source>
        <dbReference type="EMBL" id="MDZ5609486.1"/>
    </source>
</evidence>
<reference evidence="2" key="1">
    <citation type="submission" date="2023-11" db="EMBL/GenBank/DDBJ databases">
        <title>Genome Sequence of Bacillus pseudomycoides stain BUPM19.</title>
        <authorList>
            <person name="Farhat A."/>
        </authorList>
    </citation>
    <scope>NUCLEOTIDE SEQUENCE [LARGE SCALE GENOMIC DNA]</scope>
    <source>
        <strain evidence="2">BUPM19</strain>
    </source>
</reference>
<gene>
    <name evidence="1" type="ORF">U2I54_21065</name>
</gene>
<keyword evidence="2" id="KW-1185">Reference proteome</keyword>
<sequence>MNRYFLFFSNRIMRYKVELKGNLARHSEDICLVDGLSSLLISYEGVYDVEVQEVTRRLNNGSTLTELAEELAVCENQLKNALRGLGYICINGHWTFRGNVGFLFNNKNKEIFEFVSKKEEVNFTSEQILMLKQVADYYIEEKQIQKLKTEISNEINKLPIEQGIREKIMINKGISERLNAFLDKLELRKSDIISLALSDFFSKYEVDKVK</sequence>
<accession>A0ABU5K1I3</accession>
<name>A0ABU5K1I3_9BACI</name>
<dbReference type="Proteomes" id="UP001291930">
    <property type="component" value="Unassembled WGS sequence"/>
</dbReference>